<name>A0ABY4L6C7_THEAE</name>
<accession>A0ABY4L6C7</accession>
<sequence length="423" mass="45146">MTNRQLAGFRALLTPVGRRLLDEVSPGESAADPLRAADRLRRHPALTGTPRDAAADLVNAVLTQVRLRARAREKFGPLAERLFYTPDGLEQATRAPLAAHRARRVAERVDRDAAPVADLCCGIGADLLALAGAGLPVEGVDQDPLTVAVAEANIAAAGLAGRARVRLGDATEVRTAEYAAVFCDPARRGRHGRVFDPRAYSPAWDTVVELARGAPAGCVKAAPGLPHESIPEGAAAEWISVDREVKETALWFGTLAEGVAPRRATLLRTRPDTGEVEVTTLTGRGLAAPPVSRPLRYLYEPDGAVVRSHLVAEAAAAVDGALLDPAIAYLTSDSLVRTPLCQVYEVREVMPFSLKRLRAALRERGVGTVTIKKRGSAVDVERLRRDLRLSGPESAVVVLTRFGSRPYCLLCAEVTPDSGGGRK</sequence>
<protein>
    <submittedName>
        <fullName evidence="2">SAM-dependent methyltransferase</fullName>
    </submittedName>
</protein>
<dbReference type="Pfam" id="PF18096">
    <property type="entry name" value="Thump_like"/>
    <property type="match status" value="1"/>
</dbReference>
<dbReference type="GO" id="GO:0008168">
    <property type="term" value="F:methyltransferase activity"/>
    <property type="evidence" value="ECO:0007669"/>
    <property type="project" value="UniProtKB-KW"/>
</dbReference>
<organism evidence="2 3">
    <name type="scientific">Thermobifida alba</name>
    <name type="common">Thermomonospora alba</name>
    <dbReference type="NCBI Taxonomy" id="53522"/>
    <lineage>
        <taxon>Bacteria</taxon>
        <taxon>Bacillati</taxon>
        <taxon>Actinomycetota</taxon>
        <taxon>Actinomycetes</taxon>
        <taxon>Streptosporangiales</taxon>
        <taxon>Nocardiopsidaceae</taxon>
        <taxon>Thermobifida</taxon>
    </lineage>
</organism>
<proteinExistence type="predicted"/>
<dbReference type="InterPro" id="IPR029063">
    <property type="entry name" value="SAM-dependent_MTases_sf"/>
</dbReference>
<evidence type="ECO:0000259" key="1">
    <source>
        <dbReference type="Pfam" id="PF18096"/>
    </source>
</evidence>
<dbReference type="Proteomes" id="UP000832041">
    <property type="component" value="Chromosome"/>
</dbReference>
<evidence type="ECO:0000313" key="3">
    <source>
        <dbReference type="Proteomes" id="UP000832041"/>
    </source>
</evidence>
<reference evidence="2 3" key="1">
    <citation type="submission" date="2020-04" db="EMBL/GenBank/DDBJ databases">
        <title>Thermobifida alba genome sequencing and assembly.</title>
        <authorList>
            <person name="Luzics S."/>
            <person name="Horvath B."/>
            <person name="Nagy I."/>
            <person name="Toth A."/>
            <person name="Nagy I."/>
            <person name="Kukolya J."/>
        </authorList>
    </citation>
    <scope>NUCLEOTIDE SEQUENCE [LARGE SCALE GENOMIC DNA]</scope>
    <source>
        <strain evidence="2 3">DSM 43795</strain>
    </source>
</reference>
<dbReference type="RefSeq" id="WP_248590300.1">
    <property type="nucleotide sequence ID" value="NZ_BAABEB010000003.1"/>
</dbReference>
<dbReference type="InterPro" id="IPR041497">
    <property type="entry name" value="Thump-like"/>
</dbReference>
<keyword evidence="2" id="KW-0808">Transferase</keyword>
<evidence type="ECO:0000313" key="2">
    <source>
        <dbReference type="EMBL" id="UPT21813.1"/>
    </source>
</evidence>
<dbReference type="Gene3D" id="3.40.50.150">
    <property type="entry name" value="Vaccinia Virus protein VP39"/>
    <property type="match status" value="1"/>
</dbReference>
<gene>
    <name evidence="2" type="ORF">FOF52_13350</name>
</gene>
<dbReference type="EMBL" id="CP051627">
    <property type="protein sequence ID" value="UPT21813.1"/>
    <property type="molecule type" value="Genomic_DNA"/>
</dbReference>
<dbReference type="SUPFAM" id="SSF53335">
    <property type="entry name" value="S-adenosyl-L-methionine-dependent methyltransferases"/>
    <property type="match status" value="1"/>
</dbReference>
<keyword evidence="3" id="KW-1185">Reference proteome</keyword>
<feature type="domain" description="THUMP-like" evidence="1">
    <location>
        <begin position="342"/>
        <end position="412"/>
    </location>
</feature>
<keyword evidence="2" id="KW-0489">Methyltransferase</keyword>
<dbReference type="GO" id="GO:0032259">
    <property type="term" value="P:methylation"/>
    <property type="evidence" value="ECO:0007669"/>
    <property type="project" value="UniProtKB-KW"/>
</dbReference>